<dbReference type="Pfam" id="PF16294">
    <property type="entry name" value="RSB_motif"/>
    <property type="match status" value="1"/>
</dbReference>
<dbReference type="CDD" id="cd12432">
    <property type="entry name" value="RRM_ACINU"/>
    <property type="match status" value="1"/>
</dbReference>
<dbReference type="EMBL" id="VXIS01000229">
    <property type="protein sequence ID" value="KAA8896054.1"/>
    <property type="molecule type" value="Genomic_DNA"/>
</dbReference>
<dbReference type="InterPro" id="IPR034257">
    <property type="entry name" value="Acinus_RRM"/>
</dbReference>
<dbReference type="InterPro" id="IPR003034">
    <property type="entry name" value="SAP_dom"/>
</dbReference>
<evidence type="ECO:0000259" key="2">
    <source>
        <dbReference type="PROSITE" id="PS50800"/>
    </source>
</evidence>
<feature type="domain" description="SAP" evidence="2">
    <location>
        <begin position="8"/>
        <end position="42"/>
    </location>
</feature>
<evidence type="ECO:0000256" key="1">
    <source>
        <dbReference type="SAM" id="MobiDB-lite"/>
    </source>
</evidence>
<proteinExistence type="predicted"/>
<feature type="compositionally biased region" description="Acidic residues" evidence="1">
    <location>
        <begin position="459"/>
        <end position="472"/>
    </location>
</feature>
<dbReference type="InterPro" id="IPR036361">
    <property type="entry name" value="SAP_dom_sf"/>
</dbReference>
<dbReference type="InParanoid" id="A0A5J5ELQ2"/>
<feature type="compositionally biased region" description="Basic and acidic residues" evidence="1">
    <location>
        <begin position="130"/>
        <end position="146"/>
    </location>
</feature>
<feature type="compositionally biased region" description="Low complexity" evidence="1">
    <location>
        <begin position="211"/>
        <end position="220"/>
    </location>
</feature>
<dbReference type="PROSITE" id="PS50800">
    <property type="entry name" value="SAP"/>
    <property type="match status" value="1"/>
</dbReference>
<feature type="region of interest" description="Disordered" evidence="1">
    <location>
        <begin position="45"/>
        <end position="475"/>
    </location>
</feature>
<dbReference type="InterPro" id="IPR032552">
    <property type="entry name" value="RSB_motif"/>
</dbReference>
<feature type="compositionally biased region" description="Acidic residues" evidence="1">
    <location>
        <begin position="165"/>
        <end position="179"/>
    </location>
</feature>
<dbReference type="PANTHER" id="PTHR47031:SF3">
    <property type="entry name" value="SAP DOMAIN-CONTAINING PROTEIN"/>
    <property type="match status" value="1"/>
</dbReference>
<dbReference type="SUPFAM" id="SSF68906">
    <property type="entry name" value="SAP domain"/>
    <property type="match status" value="1"/>
</dbReference>
<organism evidence="3 4">
    <name type="scientific">Sphaerosporella brunnea</name>
    <dbReference type="NCBI Taxonomy" id="1250544"/>
    <lineage>
        <taxon>Eukaryota</taxon>
        <taxon>Fungi</taxon>
        <taxon>Dikarya</taxon>
        <taxon>Ascomycota</taxon>
        <taxon>Pezizomycotina</taxon>
        <taxon>Pezizomycetes</taxon>
        <taxon>Pezizales</taxon>
        <taxon>Pyronemataceae</taxon>
        <taxon>Sphaerosporella</taxon>
    </lineage>
</organism>
<accession>A0A5J5ELQ2</accession>
<comment type="caution">
    <text evidence="3">The sequence shown here is derived from an EMBL/GenBank/DDBJ whole genome shotgun (WGS) entry which is preliminary data.</text>
</comment>
<dbReference type="OrthoDB" id="5348404at2759"/>
<dbReference type="Pfam" id="PF02037">
    <property type="entry name" value="SAP"/>
    <property type="match status" value="1"/>
</dbReference>
<feature type="compositionally biased region" description="Basic and acidic residues" evidence="1">
    <location>
        <begin position="45"/>
        <end position="54"/>
    </location>
</feature>
<feature type="compositionally biased region" description="Acidic residues" evidence="1">
    <location>
        <begin position="58"/>
        <end position="82"/>
    </location>
</feature>
<protein>
    <recommendedName>
        <fullName evidence="2">SAP domain-containing protein</fullName>
    </recommendedName>
</protein>
<feature type="region of interest" description="Disordered" evidence="1">
    <location>
        <begin position="622"/>
        <end position="670"/>
    </location>
</feature>
<feature type="compositionally biased region" description="Basic and acidic residues" evidence="1">
    <location>
        <begin position="434"/>
        <end position="446"/>
    </location>
</feature>
<name>A0A5J5ELQ2_9PEZI</name>
<feature type="compositionally biased region" description="Basic and acidic residues" evidence="1">
    <location>
        <begin position="295"/>
        <end position="310"/>
    </location>
</feature>
<dbReference type="SMART" id="SM00513">
    <property type="entry name" value="SAP"/>
    <property type="match status" value="1"/>
</dbReference>
<feature type="compositionally biased region" description="Basic and acidic residues" evidence="1">
    <location>
        <begin position="83"/>
        <end position="100"/>
    </location>
</feature>
<dbReference type="Proteomes" id="UP000326924">
    <property type="component" value="Unassembled WGS sequence"/>
</dbReference>
<dbReference type="Gene3D" id="1.10.720.30">
    <property type="entry name" value="SAP domain"/>
    <property type="match status" value="1"/>
</dbReference>
<reference evidence="3 4" key="1">
    <citation type="submission" date="2019-09" db="EMBL/GenBank/DDBJ databases">
        <title>Draft genome of the ectomycorrhizal ascomycete Sphaerosporella brunnea.</title>
        <authorList>
            <consortium name="DOE Joint Genome Institute"/>
            <person name="Benucci G.M."/>
            <person name="Marozzi G."/>
            <person name="Antonielli L."/>
            <person name="Sanchez S."/>
            <person name="Marco P."/>
            <person name="Wang X."/>
            <person name="Falini L.B."/>
            <person name="Barry K."/>
            <person name="Haridas S."/>
            <person name="Lipzen A."/>
            <person name="Labutti K."/>
            <person name="Grigoriev I.V."/>
            <person name="Murat C."/>
            <person name="Martin F."/>
            <person name="Albertini E."/>
            <person name="Donnini D."/>
            <person name="Bonito G."/>
        </authorList>
    </citation>
    <scope>NUCLEOTIDE SEQUENCE [LARGE SCALE GENOMIC DNA]</scope>
    <source>
        <strain evidence="3 4">Sb_GMNB300</strain>
    </source>
</reference>
<sequence>MAIDPDNVMSLKVTELRAELKARGLPGKGLKQELADRLREALLAERAKEEKEGAAQEEAVEGEEEGKSTEEEESTEQEQEAAEEIKESAPNDATVTREEASPEVAKPVPEPSVELVPKVEALEALPVPPTHEDSAAQEQAKEDENLKPVTEVPTKEQAEPIVEALQEEGEAELAPEPEAEGVSHAEPIVEAPQGEEAKLAPEPEIEGVSHAEPIAEAPQEQEAKLAPEPEVEGVSHAEPIVEAPQGEEAKLAPEPEIEGVSHAEPIVEAPQEEEAKLAPEPEAEEVSHAKPVSAPEDKMPTPTAEPEKVPAEPLSSPVVPAESRDIEMQSPPQEQLPSAEVMEPKEPIAMEAPQSEEPTMAKPVDTTPTVPTEAVSDALTTDDVQAMDVDTTDTLKRKRRSTSPVPHEGLREHDPEVVPEAEEESVPTAKKHRAESPARRGRDARFKGLFNDTHATTEQDLDDAANDEDEAPIEPSIHPATRALYIRNLVRPLHEPNLRNHVLSLATRSDEEPVDSSIESFYLDSIKSHALIVFESTAAATRVRVGIHNKVFPPEKTRKPLWADFVPEERVAEWVEREKARGMGGRWEVVYDDVDGEILAELVEAGMGSAGGRLARRMGAIGGKAPTAAPPARPKGSIDISNAPSGSRKESEPGVYVPPPMNSKPTERRAKVMDLDQLFRSTRTKPKLYYLPVDPEIAKERLRKQGRDSKGRY</sequence>
<evidence type="ECO:0000313" key="4">
    <source>
        <dbReference type="Proteomes" id="UP000326924"/>
    </source>
</evidence>
<keyword evidence="4" id="KW-1185">Reference proteome</keyword>
<gene>
    <name evidence="3" type="ORF">FN846DRAFT_994565</name>
</gene>
<dbReference type="AlphaFoldDB" id="A0A5J5ELQ2"/>
<dbReference type="PANTHER" id="PTHR47031">
    <property type="entry name" value="SAP DNA-BINDING DOMAIN-CONTAINING PROTEIN"/>
    <property type="match status" value="1"/>
</dbReference>
<evidence type="ECO:0000313" key="3">
    <source>
        <dbReference type="EMBL" id="KAA8896054.1"/>
    </source>
</evidence>